<dbReference type="InParanoid" id="A0A7M7PPZ1"/>
<reference evidence="22" key="2">
    <citation type="submission" date="2021-01" db="UniProtKB">
        <authorList>
            <consortium name="EnsemblMetazoa"/>
        </authorList>
    </citation>
    <scope>IDENTIFICATION</scope>
</reference>
<feature type="compositionally biased region" description="Polar residues" evidence="18">
    <location>
        <begin position="330"/>
        <end position="342"/>
    </location>
</feature>
<reference evidence="23" key="1">
    <citation type="submission" date="2015-02" db="EMBL/GenBank/DDBJ databases">
        <title>Genome sequencing for Strongylocentrotus purpuratus.</title>
        <authorList>
            <person name="Murali S."/>
            <person name="Liu Y."/>
            <person name="Vee V."/>
            <person name="English A."/>
            <person name="Wang M."/>
            <person name="Skinner E."/>
            <person name="Han Y."/>
            <person name="Muzny D.M."/>
            <person name="Worley K.C."/>
            <person name="Gibbs R.A."/>
        </authorList>
    </citation>
    <scope>NUCLEOTIDE SEQUENCE</scope>
</reference>
<keyword evidence="8" id="KW-0256">Endoplasmic reticulum</keyword>
<feature type="short sequence motif" description="DGA/G" evidence="17">
    <location>
        <begin position="1120"/>
        <end position="1122"/>
    </location>
</feature>
<feature type="active site" description="Nucleophile" evidence="17">
    <location>
        <position position="1000"/>
    </location>
</feature>
<dbReference type="KEGG" id="spu:105443374"/>
<feature type="domain" description="Cyclic nucleotide-binding" evidence="20">
    <location>
        <begin position="633"/>
        <end position="712"/>
    </location>
</feature>
<organism evidence="22 23">
    <name type="scientific">Strongylocentrotus purpuratus</name>
    <name type="common">Purple sea urchin</name>
    <dbReference type="NCBI Taxonomy" id="7668"/>
    <lineage>
        <taxon>Eukaryota</taxon>
        <taxon>Metazoa</taxon>
        <taxon>Echinodermata</taxon>
        <taxon>Eleutherozoa</taxon>
        <taxon>Echinozoa</taxon>
        <taxon>Echinoidea</taxon>
        <taxon>Euechinoidea</taxon>
        <taxon>Echinacea</taxon>
        <taxon>Camarodonta</taxon>
        <taxon>Echinidea</taxon>
        <taxon>Strongylocentrotidae</taxon>
        <taxon>Strongylocentrotus</taxon>
    </lineage>
</organism>
<feature type="short sequence motif" description="GXGXXG" evidence="17">
    <location>
        <begin position="971"/>
        <end position="976"/>
    </location>
</feature>
<evidence type="ECO:0000256" key="4">
    <source>
        <dbReference type="ARBA" id="ARBA00022553"/>
    </source>
</evidence>
<dbReference type="EC" id="3.1.1.5" evidence="3"/>
<dbReference type="OMA" id="GQQEDRH"/>
<dbReference type="GO" id="GO:0005789">
    <property type="term" value="C:endoplasmic reticulum membrane"/>
    <property type="evidence" value="ECO:0007669"/>
    <property type="project" value="UniProtKB-SubCell"/>
</dbReference>
<evidence type="ECO:0000256" key="9">
    <source>
        <dbReference type="ARBA" id="ARBA00022963"/>
    </source>
</evidence>
<keyword evidence="4" id="KW-0597">Phosphoprotein</keyword>
<evidence type="ECO:0000256" key="11">
    <source>
        <dbReference type="ARBA" id="ARBA00023098"/>
    </source>
</evidence>
<dbReference type="Pfam" id="PF00027">
    <property type="entry name" value="cNMP_binding"/>
    <property type="match status" value="3"/>
</dbReference>
<evidence type="ECO:0000256" key="18">
    <source>
        <dbReference type="SAM" id="MobiDB-lite"/>
    </source>
</evidence>
<evidence type="ECO:0000256" key="12">
    <source>
        <dbReference type="ARBA" id="ARBA00023136"/>
    </source>
</evidence>
<keyword evidence="11 17" id="KW-0443">Lipid metabolism</keyword>
<dbReference type="Gene3D" id="3.40.1090.10">
    <property type="entry name" value="Cytosolic phospholipase A2 catalytic domain"/>
    <property type="match status" value="2"/>
</dbReference>
<dbReference type="PANTHER" id="PTHR14226">
    <property type="entry name" value="NEUROPATHY TARGET ESTERASE/SWISS CHEESE D.MELANOGASTER"/>
    <property type="match status" value="1"/>
</dbReference>
<evidence type="ECO:0000256" key="1">
    <source>
        <dbReference type="ARBA" id="ARBA00004643"/>
    </source>
</evidence>
<evidence type="ECO:0000259" key="20">
    <source>
        <dbReference type="PROSITE" id="PS50042"/>
    </source>
</evidence>
<evidence type="ECO:0000256" key="2">
    <source>
        <dbReference type="ARBA" id="ARBA00006636"/>
    </source>
</evidence>
<dbReference type="GeneID" id="105443374"/>
<name>A0A7M7PPZ1_STRPU</name>
<keyword evidence="5 19" id="KW-0812">Transmembrane</keyword>
<evidence type="ECO:0000256" key="6">
    <source>
        <dbReference type="ARBA" id="ARBA00022737"/>
    </source>
</evidence>
<dbReference type="SUPFAM" id="SSF51206">
    <property type="entry name" value="cAMP-binding domain-like"/>
    <property type="match status" value="3"/>
</dbReference>
<feature type="compositionally biased region" description="Low complexity" evidence="18">
    <location>
        <begin position="343"/>
        <end position="357"/>
    </location>
</feature>
<feature type="transmembrane region" description="Helical" evidence="19">
    <location>
        <begin position="34"/>
        <end position="56"/>
    </location>
</feature>
<feature type="domain" description="Cyclic nucleotide-binding" evidence="20">
    <location>
        <begin position="165"/>
        <end position="292"/>
    </location>
</feature>
<feature type="compositionally biased region" description="Polar residues" evidence="18">
    <location>
        <begin position="1321"/>
        <end position="1351"/>
    </location>
</feature>
<dbReference type="InterPro" id="IPR056556">
    <property type="entry name" value="NTE1_P-loop_dom"/>
</dbReference>
<keyword evidence="6" id="KW-0677">Repeat</keyword>
<accession>A0A7M7PPZ1</accession>
<keyword evidence="12 19" id="KW-0472">Membrane</keyword>
<feature type="region of interest" description="Disordered" evidence="18">
    <location>
        <begin position="328"/>
        <end position="357"/>
    </location>
</feature>
<feature type="region of interest" description="Disordered" evidence="18">
    <location>
        <begin position="377"/>
        <end position="403"/>
    </location>
</feature>
<dbReference type="Pfam" id="PF24179">
    <property type="entry name" value="NTE_Ploop"/>
    <property type="match status" value="1"/>
</dbReference>
<protein>
    <recommendedName>
        <fullName evidence="3">lysophospholipase</fullName>
        <ecNumber evidence="3">3.1.1.5</ecNumber>
    </recommendedName>
</protein>
<keyword evidence="10 19" id="KW-1133">Transmembrane helix</keyword>
<evidence type="ECO:0000256" key="14">
    <source>
        <dbReference type="ARBA" id="ARBA00048133"/>
    </source>
</evidence>
<evidence type="ECO:0000313" key="22">
    <source>
        <dbReference type="EnsemblMetazoa" id="XP_030853338"/>
    </source>
</evidence>
<feature type="region of interest" description="Disordered" evidence="18">
    <location>
        <begin position="456"/>
        <end position="488"/>
    </location>
</feature>
<dbReference type="FunFam" id="2.60.120.10:FF:000022">
    <property type="entry name" value="Patatin like phospholipase domain containing 7"/>
    <property type="match status" value="1"/>
</dbReference>
<dbReference type="FunFam" id="2.60.120.10:FF:000012">
    <property type="entry name" value="neuropathy target esterase isoform X2"/>
    <property type="match status" value="1"/>
</dbReference>
<feature type="compositionally biased region" description="Basic and acidic residues" evidence="18">
    <location>
        <begin position="477"/>
        <end position="488"/>
    </location>
</feature>
<evidence type="ECO:0000259" key="21">
    <source>
        <dbReference type="PROSITE" id="PS51635"/>
    </source>
</evidence>
<comment type="catalytic activity">
    <reaction evidence="13">
        <text>1-(9Z-octadecenoyl)-sn-glycero-3-phosphocholine + H2O = sn-glycerol 3-phosphocholine + (9Z)-octadecenoate + H(+)</text>
        <dbReference type="Rhea" id="RHEA:40807"/>
        <dbReference type="ChEBI" id="CHEBI:15377"/>
        <dbReference type="ChEBI" id="CHEBI:15378"/>
        <dbReference type="ChEBI" id="CHEBI:16870"/>
        <dbReference type="ChEBI" id="CHEBI:28610"/>
        <dbReference type="ChEBI" id="CHEBI:30823"/>
    </reaction>
    <physiologicalReaction direction="left-to-right" evidence="13">
        <dbReference type="Rhea" id="RHEA:40808"/>
    </physiologicalReaction>
</comment>
<feature type="compositionally biased region" description="Basic and acidic residues" evidence="18">
    <location>
        <begin position="378"/>
        <end position="389"/>
    </location>
</feature>
<dbReference type="SMART" id="SM00100">
    <property type="entry name" value="cNMP"/>
    <property type="match status" value="3"/>
</dbReference>
<dbReference type="Proteomes" id="UP000007110">
    <property type="component" value="Unassembled WGS sequence"/>
</dbReference>
<evidence type="ECO:0000256" key="15">
    <source>
        <dbReference type="ARBA" id="ARBA00048454"/>
    </source>
</evidence>
<feature type="compositionally biased region" description="Acidic residues" evidence="18">
    <location>
        <begin position="1357"/>
        <end position="1370"/>
    </location>
</feature>
<evidence type="ECO:0000256" key="19">
    <source>
        <dbReference type="SAM" id="Phobius"/>
    </source>
</evidence>
<sequence>MEEDDELDMDSPLDDKGFLPPGSYYFDTQYTTTFIMMFIVIAMLLSLVAFLISVIIKKRIQAQPKPRFRKRDKVMFYGRKMLRKVKSISGPVYTVQRKMRKRKEYMDLAKTIRGILQHTDSDRKPMLQVKEPPPAILEADFRVLQLPPEFRIPTEVLYMLKNIRVFGHFERPLFLELSRSVESKFLPAGAYLFQRGQPDDSIFVVQCGRLVVYITEPDGSEYEVKEVTQGDSVHSLLSVLDVITGYSAPYKTVSCKAAEDTTVLRLPAVAFQAVFEQYPESMVRVVQMMMIRLQRVTFLTLQNLLGLDAELINPDNISSKSLAIHAMNSKAGSPTKRQTSVVSTPATTAGGSSSALSTSSAETVLRVSMAEEATDVFKSAEESDGDLRQRGRSGSVTTPSARVLGPISNWRRATSLDVDDTGRLSMSTSDFEAAAGRARVTGLDDTKPLRQISLENAAAASSKSGGGRKRAMSLEGVSERSSEEKKDYSEDEILEMAKRDLMTLFGLPDTSLLDHQIALSHIPVGSVVVKEGDQETNLMFLLKGSFLMLQTDEISGKERTVFVVSHGEMIGELAVLTGEPALFTVKARQDCCVIAISKTRFYSIMREYPQVVLKVGHQVVKKLSSFVRQTDFALDWMQLEAGKAVYRQGDQSQCTYIVLNGRLRSVVQLPSGKRELMGEFGRGEIVGIVEVLTLKERVTTVHAIRDTELAKLPTGMLNLIKRKFPHTVTRLIEILGQRLLGQVEEKMGSTKLTAEERRTTVENLSTVALIPGSDDVPLARFALELTHSLSAVGSVLRLTKEHILQTLGGSALDSVHEYRLTSWLGQQEDLHNIVLYQADKRMTAWTQRCIRQADCILIVALADRDPNNVSEMETQLEALAVRAQKELILLHREKDGIYKPPSGTAEWLNARGWCVSHHHIRCPKRMFSKRSPARVRETYDRLFDTKADTMSDFSRLARFLTGTSIGLVLGGGGARGISQLGIIKAMEEYGIPIDIVGGVSIGALISALYAEDVNSTIMEKRLQGFCKDFGSLWKRVIDLTYPSTAMFTGHNFNKSISDLFGDKQIEDLWLPYFTISTDITKYALRLHTSGSLWRYVRASMSLSGYLPPLCDPKDGHLLLDGGYVNNLPADIMRAMGVPTIIAIDVGSEDTSSITNYGDELSGWWLLWKKWNPWTEPVRVPSLDEIQSRLAYVSSMKMLDEVKNSSYCEYMRPPINNFATLAFHRHREIMEVGYHHGMTVFSGWKKSGYLQALLSEKSSTLHKRGKPGLPNMHPRFTDLAALVTRMEPQKQAIPDPDEVDYARVEGTGDTDVGMETDGIGTESASEMNPSSDVPNATNSETVTRSASAPSTVIGSEISSEDASEDDVEVEVDASGSTHSSIRKKVEGLRLRRHRSESSPSE</sequence>
<evidence type="ECO:0000256" key="13">
    <source>
        <dbReference type="ARBA" id="ARBA00047314"/>
    </source>
</evidence>
<evidence type="ECO:0000256" key="5">
    <source>
        <dbReference type="ARBA" id="ARBA00022692"/>
    </source>
</evidence>
<evidence type="ECO:0000256" key="7">
    <source>
        <dbReference type="ARBA" id="ARBA00022801"/>
    </source>
</evidence>
<dbReference type="OrthoDB" id="421051at2759"/>
<dbReference type="InterPro" id="IPR018490">
    <property type="entry name" value="cNMP-bd_dom_sf"/>
</dbReference>
<dbReference type="EnsemblMetazoa" id="XM_030997478">
    <property type="protein sequence ID" value="XP_030853338"/>
    <property type="gene ID" value="LOC105443374"/>
</dbReference>
<dbReference type="InterPro" id="IPR000595">
    <property type="entry name" value="cNMP-bd_dom"/>
</dbReference>
<dbReference type="PROSITE" id="PS51635">
    <property type="entry name" value="PNPLA"/>
    <property type="match status" value="1"/>
</dbReference>
<dbReference type="RefSeq" id="XP_030853338.1">
    <property type="nucleotide sequence ID" value="XM_030997478.1"/>
</dbReference>
<dbReference type="InterPro" id="IPR050301">
    <property type="entry name" value="NTE"/>
</dbReference>
<dbReference type="InterPro" id="IPR014710">
    <property type="entry name" value="RmlC-like_jellyroll"/>
</dbReference>
<dbReference type="GO" id="GO:0004622">
    <property type="term" value="F:phosphatidylcholine lysophospholipase activity"/>
    <property type="evidence" value="ECO:0000318"/>
    <property type="project" value="GO_Central"/>
</dbReference>
<feature type="active site" description="Proton acceptor" evidence="17">
    <location>
        <position position="1120"/>
    </location>
</feature>
<keyword evidence="9 17" id="KW-0442">Lipid degradation</keyword>
<evidence type="ECO:0000256" key="8">
    <source>
        <dbReference type="ARBA" id="ARBA00022824"/>
    </source>
</evidence>
<dbReference type="FunFam" id="2.60.120.10:FF:000010">
    <property type="entry name" value="neuropathy target esterase isoform X1"/>
    <property type="match status" value="1"/>
</dbReference>
<feature type="short sequence motif" description="GXSXG" evidence="17">
    <location>
        <begin position="998"/>
        <end position="1002"/>
    </location>
</feature>
<dbReference type="FunFam" id="3.40.1090.10:FF:000001">
    <property type="entry name" value="neuropathy target esterase isoform X2"/>
    <property type="match status" value="1"/>
</dbReference>
<dbReference type="SUPFAM" id="SSF52151">
    <property type="entry name" value="FabD/lysophospholipase-like"/>
    <property type="match status" value="1"/>
</dbReference>
<dbReference type="CDD" id="cd07225">
    <property type="entry name" value="Pat_PNPLA6_PNPLA7"/>
    <property type="match status" value="1"/>
</dbReference>
<dbReference type="Gene3D" id="2.60.120.10">
    <property type="entry name" value="Jelly Rolls"/>
    <property type="match status" value="3"/>
</dbReference>
<evidence type="ECO:0000256" key="10">
    <source>
        <dbReference type="ARBA" id="ARBA00022989"/>
    </source>
</evidence>
<feature type="domain" description="Cyclic nucleotide-binding" evidence="20">
    <location>
        <begin position="512"/>
        <end position="622"/>
    </location>
</feature>
<dbReference type="InterPro" id="IPR002641">
    <property type="entry name" value="PNPLA_dom"/>
</dbReference>
<dbReference type="CDD" id="cd00038">
    <property type="entry name" value="CAP_ED"/>
    <property type="match status" value="3"/>
</dbReference>
<comment type="similarity">
    <text evidence="2">Belongs to the NTE family.</text>
</comment>
<comment type="catalytic activity">
    <reaction evidence="15">
        <text>a 1-acyl-sn-glycero-3-phosphocholine + H2O = sn-glycerol 3-phosphocholine + a fatty acid + H(+)</text>
        <dbReference type="Rhea" id="RHEA:15177"/>
        <dbReference type="ChEBI" id="CHEBI:15377"/>
        <dbReference type="ChEBI" id="CHEBI:15378"/>
        <dbReference type="ChEBI" id="CHEBI:16870"/>
        <dbReference type="ChEBI" id="CHEBI:28868"/>
        <dbReference type="ChEBI" id="CHEBI:58168"/>
        <dbReference type="EC" id="3.1.1.5"/>
    </reaction>
    <physiologicalReaction direction="left-to-right" evidence="15">
        <dbReference type="Rhea" id="RHEA:15178"/>
    </physiologicalReaction>
</comment>
<evidence type="ECO:0000256" key="16">
    <source>
        <dbReference type="ARBA" id="ARBA00048656"/>
    </source>
</evidence>
<proteinExistence type="inferred from homology"/>
<comment type="catalytic activity">
    <reaction evidence="14">
        <text>1-hexadecanoyl-sn-glycero-3-phosphate + H2O = sn-glycerol 3-phosphate + hexadecanoate + H(+)</text>
        <dbReference type="Rhea" id="RHEA:49092"/>
        <dbReference type="ChEBI" id="CHEBI:7896"/>
        <dbReference type="ChEBI" id="CHEBI:15377"/>
        <dbReference type="ChEBI" id="CHEBI:15378"/>
        <dbReference type="ChEBI" id="CHEBI:57518"/>
        <dbReference type="ChEBI" id="CHEBI:57597"/>
    </reaction>
    <physiologicalReaction direction="left-to-right" evidence="14">
        <dbReference type="Rhea" id="RHEA:49093"/>
    </physiologicalReaction>
</comment>
<evidence type="ECO:0000313" key="23">
    <source>
        <dbReference type="Proteomes" id="UP000007110"/>
    </source>
</evidence>
<dbReference type="GO" id="GO:0016042">
    <property type="term" value="P:lipid catabolic process"/>
    <property type="evidence" value="ECO:0007669"/>
    <property type="project" value="UniProtKB-UniRule"/>
</dbReference>
<feature type="domain" description="PNPLA" evidence="21">
    <location>
        <begin position="967"/>
        <end position="1133"/>
    </location>
</feature>
<evidence type="ECO:0000256" key="3">
    <source>
        <dbReference type="ARBA" id="ARBA00013274"/>
    </source>
</evidence>
<comment type="subcellular location">
    <subcellularLocation>
        <location evidence="1">Endoplasmic reticulum membrane</location>
        <topology evidence="1">Single-pass type III membrane protein</topology>
    </subcellularLocation>
</comment>
<evidence type="ECO:0000256" key="17">
    <source>
        <dbReference type="PROSITE-ProRule" id="PRU01161"/>
    </source>
</evidence>
<comment type="catalytic activity">
    <reaction evidence="16">
        <text>1-hexadecanoyl-sn-glycero-3-phosphocholine + H2O = sn-glycerol 3-phosphocholine + hexadecanoate + H(+)</text>
        <dbReference type="Rhea" id="RHEA:40435"/>
        <dbReference type="ChEBI" id="CHEBI:7896"/>
        <dbReference type="ChEBI" id="CHEBI:15377"/>
        <dbReference type="ChEBI" id="CHEBI:15378"/>
        <dbReference type="ChEBI" id="CHEBI:16870"/>
        <dbReference type="ChEBI" id="CHEBI:72998"/>
    </reaction>
    <physiologicalReaction direction="left-to-right" evidence="16">
        <dbReference type="Rhea" id="RHEA:40436"/>
    </physiologicalReaction>
</comment>
<feature type="region of interest" description="Disordered" evidence="18">
    <location>
        <begin position="1306"/>
        <end position="1400"/>
    </location>
</feature>
<dbReference type="InterPro" id="IPR016035">
    <property type="entry name" value="Acyl_Trfase/lysoPLipase"/>
</dbReference>
<keyword evidence="23" id="KW-1185">Reference proteome</keyword>
<dbReference type="PANTHER" id="PTHR14226:SF29">
    <property type="entry name" value="NEUROPATHY TARGET ESTERASE SWS"/>
    <property type="match status" value="1"/>
</dbReference>
<dbReference type="Pfam" id="PF01734">
    <property type="entry name" value="Patatin"/>
    <property type="match status" value="1"/>
</dbReference>
<dbReference type="PROSITE" id="PS50042">
    <property type="entry name" value="CNMP_BINDING_3"/>
    <property type="match status" value="3"/>
</dbReference>
<keyword evidence="7 17" id="KW-0378">Hydrolase</keyword>
<dbReference type="GO" id="GO:0005783">
    <property type="term" value="C:endoplasmic reticulum"/>
    <property type="evidence" value="ECO:0000318"/>
    <property type="project" value="GO_Central"/>
</dbReference>